<dbReference type="EMBL" id="AAPJ01000003">
    <property type="protein sequence ID" value="EAS49999.1"/>
    <property type="molecule type" value="Genomic_DNA"/>
</dbReference>
<sequence length="118" mass="13268">MSDNIHTYDPAGLRERFPEMLQQAFDVSPPPGWVPLVARLLERIDPALAPEDRQSFRITQIKEKFGGLRCYHNGGEDIEMMVDAADEEAQRTCEVCGAPGRKRTGGWIAVRCDEHAEV</sequence>
<reference evidence="1 2" key="1">
    <citation type="journal article" date="2008" name="Appl. Environ. Microbiol.">
        <title>Genomic insights into Mn(II) oxidation by the marine alphaproteobacterium Aurantimonas sp. strain SI85-9A1.</title>
        <authorList>
            <person name="Dick G.J."/>
            <person name="Podell S."/>
            <person name="Johnson H.A."/>
            <person name="Rivera-Espinoza Y."/>
            <person name="Bernier-Latmani R."/>
            <person name="McCarthy J.K."/>
            <person name="Torpey J.W."/>
            <person name="Clement B.G."/>
            <person name="Gaasterland T."/>
            <person name="Tebo B.M."/>
        </authorList>
    </citation>
    <scope>NUCLEOTIDE SEQUENCE [LARGE SCALE GENOMIC DNA]</scope>
    <source>
        <strain evidence="1 2">SI85-9A1</strain>
    </source>
</reference>
<protein>
    <submittedName>
        <fullName evidence="1">Uncharacterized protein</fullName>
    </submittedName>
</protein>
<proteinExistence type="predicted"/>
<organism evidence="1 2">
    <name type="scientific">Aurantimonas manganoxydans (strain ATCC BAA-1229 / DSM 21871 / SI85-9A1)</name>
    <dbReference type="NCBI Taxonomy" id="287752"/>
    <lineage>
        <taxon>Bacteria</taxon>
        <taxon>Pseudomonadati</taxon>
        <taxon>Pseudomonadota</taxon>
        <taxon>Alphaproteobacteria</taxon>
        <taxon>Hyphomicrobiales</taxon>
        <taxon>Aurantimonadaceae</taxon>
        <taxon>Aurantimonas</taxon>
    </lineage>
</organism>
<comment type="caution">
    <text evidence="1">The sequence shown here is derived from an EMBL/GenBank/DDBJ whole genome shotgun (WGS) entry which is preliminary data.</text>
</comment>
<dbReference type="HOGENOM" id="CLU_128727_0_0_5"/>
<keyword evidence="2" id="KW-1185">Reference proteome</keyword>
<dbReference type="Proteomes" id="UP000000321">
    <property type="component" value="Unassembled WGS sequence"/>
</dbReference>
<dbReference type="AlphaFoldDB" id="Q1YIW8"/>
<dbReference type="BioCyc" id="AURANTIMONAS:SI859A1_01352-MONOMER"/>
<dbReference type="RefSeq" id="WP_009209210.1">
    <property type="nucleotide sequence ID" value="NZ_BBWP01000041.1"/>
</dbReference>
<gene>
    <name evidence="1" type="ORF">SI859A1_01352</name>
</gene>
<name>Q1YIW8_AURMS</name>
<accession>Q1YIW8</accession>
<evidence type="ECO:0000313" key="2">
    <source>
        <dbReference type="Proteomes" id="UP000000321"/>
    </source>
</evidence>
<dbReference type="OrthoDB" id="7906710at2"/>
<evidence type="ECO:0000313" key="1">
    <source>
        <dbReference type="EMBL" id="EAS49999.1"/>
    </source>
</evidence>